<feature type="compositionally biased region" description="Low complexity" evidence="1">
    <location>
        <begin position="18"/>
        <end position="41"/>
    </location>
</feature>
<dbReference type="Proteomes" id="UP000235786">
    <property type="component" value="Unassembled WGS sequence"/>
</dbReference>
<proteinExistence type="predicted"/>
<evidence type="ECO:0000256" key="1">
    <source>
        <dbReference type="SAM" id="MobiDB-lite"/>
    </source>
</evidence>
<evidence type="ECO:0000313" key="3">
    <source>
        <dbReference type="Proteomes" id="UP000235786"/>
    </source>
</evidence>
<name>A0A2J6R5C3_HYAVF</name>
<dbReference type="EMBL" id="KZ613955">
    <property type="protein sequence ID" value="PMD33718.1"/>
    <property type="molecule type" value="Genomic_DNA"/>
</dbReference>
<accession>A0A2J6R5C3</accession>
<evidence type="ECO:0000313" key="2">
    <source>
        <dbReference type="EMBL" id="PMD33718.1"/>
    </source>
</evidence>
<sequence>MVAVHTLNLSPRAALRDSASQQSASQQSASQQSASQQSASQVEEVKRVPPATDGESSSRAVQRRSARGSHSHSHPCSCHEVPHDKIKDRVRVPWPCGRGCAGQACLWWFPHGAKKNEDGSDAGSSSSSSTYYICTKY</sequence>
<reference evidence="2 3" key="1">
    <citation type="submission" date="2016-04" db="EMBL/GenBank/DDBJ databases">
        <title>A degradative enzymes factory behind the ericoid mycorrhizal symbiosis.</title>
        <authorList>
            <consortium name="DOE Joint Genome Institute"/>
            <person name="Martino E."/>
            <person name="Morin E."/>
            <person name="Grelet G."/>
            <person name="Kuo A."/>
            <person name="Kohler A."/>
            <person name="Daghino S."/>
            <person name="Barry K."/>
            <person name="Choi C."/>
            <person name="Cichocki N."/>
            <person name="Clum A."/>
            <person name="Copeland A."/>
            <person name="Hainaut M."/>
            <person name="Haridas S."/>
            <person name="Labutti K."/>
            <person name="Lindquist E."/>
            <person name="Lipzen A."/>
            <person name="Khouja H.-R."/>
            <person name="Murat C."/>
            <person name="Ohm R."/>
            <person name="Olson A."/>
            <person name="Spatafora J."/>
            <person name="Veneault-Fourrey C."/>
            <person name="Henrissat B."/>
            <person name="Grigoriev I."/>
            <person name="Martin F."/>
            <person name="Perotto S."/>
        </authorList>
    </citation>
    <scope>NUCLEOTIDE SEQUENCE [LARGE SCALE GENOMIC DNA]</scope>
    <source>
        <strain evidence="2 3">F</strain>
    </source>
</reference>
<protein>
    <submittedName>
        <fullName evidence="2">Uncharacterized protein</fullName>
    </submittedName>
</protein>
<organism evidence="2 3">
    <name type="scientific">Hyaloscypha variabilis (strain UAMH 11265 / GT02V1 / F)</name>
    <name type="common">Meliniomyces variabilis</name>
    <dbReference type="NCBI Taxonomy" id="1149755"/>
    <lineage>
        <taxon>Eukaryota</taxon>
        <taxon>Fungi</taxon>
        <taxon>Dikarya</taxon>
        <taxon>Ascomycota</taxon>
        <taxon>Pezizomycotina</taxon>
        <taxon>Leotiomycetes</taxon>
        <taxon>Helotiales</taxon>
        <taxon>Hyaloscyphaceae</taxon>
        <taxon>Hyaloscypha</taxon>
        <taxon>Hyaloscypha variabilis</taxon>
    </lineage>
</organism>
<dbReference type="AlphaFoldDB" id="A0A2J6R5C3"/>
<feature type="region of interest" description="Disordered" evidence="1">
    <location>
        <begin position="1"/>
        <end position="82"/>
    </location>
</feature>
<gene>
    <name evidence="2" type="ORF">L207DRAFT_534981</name>
</gene>
<feature type="compositionally biased region" description="Basic residues" evidence="1">
    <location>
        <begin position="61"/>
        <end position="73"/>
    </location>
</feature>
<keyword evidence="3" id="KW-1185">Reference proteome</keyword>